<keyword evidence="2 4" id="KW-0808">Transferase</keyword>
<dbReference type="UniPathway" id="UPA00244">
    <property type="reaction ID" value="UER00313"/>
</dbReference>
<evidence type="ECO:0000256" key="5">
    <source>
        <dbReference type="NCBIfam" id="TIGR00559"/>
    </source>
</evidence>
<dbReference type="InterPro" id="IPR004569">
    <property type="entry name" value="PyrdxlP_synth_PdxJ"/>
</dbReference>
<comment type="caution">
    <text evidence="6">The sequence shown here is derived from an EMBL/GenBank/DDBJ whole genome shotgun (WGS) entry which is preliminary data.</text>
</comment>
<feature type="binding site" evidence="4">
    <location>
        <position position="18"/>
    </location>
    <ligand>
        <name>3-amino-2-oxopropyl phosphate</name>
        <dbReference type="ChEBI" id="CHEBI:57279"/>
    </ligand>
</feature>
<feature type="active site" description="Proton acceptor" evidence="4">
    <location>
        <position position="43"/>
    </location>
</feature>
<feature type="binding site" evidence="4">
    <location>
        <begin position="9"/>
        <end position="10"/>
    </location>
    <ligand>
        <name>1-deoxy-D-xylulose 5-phosphate</name>
        <dbReference type="ChEBI" id="CHEBI:57792"/>
    </ligand>
</feature>
<organism evidence="6 7">
    <name type="scientific">Candidatus Omnitrophus magneticus</name>
    <dbReference type="NCBI Taxonomy" id="1609969"/>
    <lineage>
        <taxon>Bacteria</taxon>
        <taxon>Pseudomonadati</taxon>
        <taxon>Candidatus Omnitrophota</taxon>
        <taxon>Candidatus Omnitrophus</taxon>
    </lineage>
</organism>
<comment type="subunit">
    <text evidence="4">Homooctamer; tetramer of dimers.</text>
</comment>
<dbReference type="Gene3D" id="3.20.20.70">
    <property type="entry name" value="Aldolase class I"/>
    <property type="match status" value="1"/>
</dbReference>
<comment type="catalytic activity">
    <reaction evidence="4">
        <text>3-amino-2-oxopropyl phosphate + 1-deoxy-D-xylulose 5-phosphate = pyridoxine 5'-phosphate + phosphate + 2 H2O + H(+)</text>
        <dbReference type="Rhea" id="RHEA:15265"/>
        <dbReference type="ChEBI" id="CHEBI:15377"/>
        <dbReference type="ChEBI" id="CHEBI:15378"/>
        <dbReference type="ChEBI" id="CHEBI:43474"/>
        <dbReference type="ChEBI" id="CHEBI:57279"/>
        <dbReference type="ChEBI" id="CHEBI:57792"/>
        <dbReference type="ChEBI" id="CHEBI:58589"/>
        <dbReference type="EC" id="2.6.99.2"/>
    </reaction>
</comment>
<dbReference type="HAMAP" id="MF_00279">
    <property type="entry name" value="PdxJ"/>
    <property type="match status" value="1"/>
</dbReference>
<feature type="binding site" evidence="4">
    <location>
        <position position="193"/>
    </location>
    <ligand>
        <name>3-amino-2-oxopropyl phosphate</name>
        <dbReference type="ChEBI" id="CHEBI:57279"/>
    </ligand>
</feature>
<protein>
    <recommendedName>
        <fullName evidence="4 5">Pyridoxine 5'-phosphate synthase</fullName>
        <shortName evidence="4">PNP synthase</shortName>
        <ecNumber evidence="4 5">2.6.99.2</ecNumber>
    </recommendedName>
</protein>
<feature type="binding site" evidence="4">
    <location>
        <position position="7"/>
    </location>
    <ligand>
        <name>3-amino-2-oxopropyl phosphate</name>
        <dbReference type="ChEBI" id="CHEBI:57279"/>
    </ligand>
</feature>
<evidence type="ECO:0000256" key="4">
    <source>
        <dbReference type="HAMAP-Rule" id="MF_00279"/>
    </source>
</evidence>
<dbReference type="EC" id="2.6.99.2" evidence="4 5"/>
<dbReference type="AlphaFoldDB" id="A0A0F0CPS8"/>
<evidence type="ECO:0000256" key="1">
    <source>
        <dbReference type="ARBA" id="ARBA00022490"/>
    </source>
</evidence>
<dbReference type="NCBIfam" id="NF003625">
    <property type="entry name" value="PRK05265.1-3"/>
    <property type="match status" value="1"/>
</dbReference>
<dbReference type="PATRIC" id="fig|1609969.3.peg.2911"/>
<name>A0A0F0CPS8_9BACT</name>
<feature type="binding site" evidence="4">
    <location>
        <position position="50"/>
    </location>
    <ligand>
        <name>1-deoxy-D-xylulose 5-phosphate</name>
        <dbReference type="ChEBI" id="CHEBI:57792"/>
    </ligand>
</feature>
<keyword evidence="1 4" id="KW-0963">Cytoplasm</keyword>
<feature type="active site" description="Proton donor" evidence="4">
    <location>
        <position position="192"/>
    </location>
</feature>
<gene>
    <name evidence="4" type="primary">pdxJ</name>
    <name evidence="6" type="ORF">OMAG_002696</name>
</gene>
<dbReference type="EMBL" id="JYNY01000584">
    <property type="protein sequence ID" value="KJJ83430.1"/>
    <property type="molecule type" value="Genomic_DNA"/>
</dbReference>
<comment type="similarity">
    <text evidence="4">Belongs to the PNP synthase family.</text>
</comment>
<dbReference type="NCBIfam" id="TIGR00559">
    <property type="entry name" value="pdxJ"/>
    <property type="match status" value="1"/>
</dbReference>
<keyword evidence="7" id="KW-1185">Reference proteome</keyword>
<feature type="binding site" evidence="4">
    <location>
        <position position="45"/>
    </location>
    <ligand>
        <name>1-deoxy-D-xylulose 5-phosphate</name>
        <dbReference type="ChEBI" id="CHEBI:57792"/>
    </ligand>
</feature>
<evidence type="ECO:0000256" key="3">
    <source>
        <dbReference type="ARBA" id="ARBA00023096"/>
    </source>
</evidence>
<reference evidence="6 7" key="1">
    <citation type="submission" date="2015-02" db="EMBL/GenBank/DDBJ databases">
        <title>Single-cell genomics of uncultivated deep-branching MTB reveals a conserved set of magnetosome genes.</title>
        <authorList>
            <person name="Kolinko S."/>
            <person name="Richter M."/>
            <person name="Glockner F.O."/>
            <person name="Brachmann A."/>
            <person name="Schuler D."/>
        </authorList>
    </citation>
    <scope>NUCLEOTIDE SEQUENCE [LARGE SCALE GENOMIC DNA]</scope>
    <source>
        <strain evidence="6">SKK-01</strain>
    </source>
</reference>
<dbReference type="Proteomes" id="UP000033428">
    <property type="component" value="Unassembled WGS sequence"/>
</dbReference>
<sequence>MLKLGVNIDHVATIREARKTFEPNPVFAAIESEKAGADGIVCHLRQDRRHINDNDLVAIKKIVKTHLNLEMSLTAEIVNIALGVNPSQVTFVPENRQEITTEGGLDVARGFSIIKEVAGKFLKRGVKVSLFVDAEKSQIDASWDTGARMIELHTGKYAEAFNKGGDWQKELETLNNMILYACEKGFIVSAGHGLTYDNVKFVSKLKGLYELNIGHSIISKAVFVGICQAVKEMKKLIS</sequence>
<keyword evidence="3 4" id="KW-0664">Pyridoxine biosynthesis</keyword>
<dbReference type="CDD" id="cd00003">
    <property type="entry name" value="PNPsynthase"/>
    <property type="match status" value="1"/>
</dbReference>
<comment type="subcellular location">
    <subcellularLocation>
        <location evidence="4">Cytoplasm</location>
    </subcellularLocation>
</comment>
<dbReference type="SUPFAM" id="SSF63892">
    <property type="entry name" value="Pyridoxine 5'-phosphate synthase"/>
    <property type="match status" value="1"/>
</dbReference>
<proteinExistence type="inferred from homology"/>
<dbReference type="GO" id="GO:0008615">
    <property type="term" value="P:pyridoxine biosynthetic process"/>
    <property type="evidence" value="ECO:0007669"/>
    <property type="project" value="UniProtKB-UniRule"/>
</dbReference>
<evidence type="ECO:0000256" key="2">
    <source>
        <dbReference type="ARBA" id="ARBA00022679"/>
    </source>
</evidence>
<feature type="binding site" evidence="4">
    <location>
        <begin position="214"/>
        <end position="215"/>
    </location>
    <ligand>
        <name>3-amino-2-oxopropyl phosphate</name>
        <dbReference type="ChEBI" id="CHEBI:57279"/>
    </ligand>
</feature>
<feature type="active site" description="Proton acceptor" evidence="4">
    <location>
        <position position="70"/>
    </location>
</feature>
<accession>A0A0F0CPS8</accession>
<evidence type="ECO:0000313" key="6">
    <source>
        <dbReference type="EMBL" id="KJJ83430.1"/>
    </source>
</evidence>
<feature type="site" description="Transition state stabilizer" evidence="4">
    <location>
        <position position="151"/>
    </location>
</feature>
<comment type="function">
    <text evidence="4">Catalyzes the complicated ring closure reaction between the two acyclic compounds 1-deoxy-D-xylulose-5-phosphate (DXP) and 3-amino-2-oxopropyl phosphate (1-amino-acetone-3-phosphate or AAP) to form pyridoxine 5'-phosphate (PNP) and inorganic phosphate.</text>
</comment>
<dbReference type="PANTHER" id="PTHR30456">
    <property type="entry name" value="PYRIDOXINE 5'-PHOSPHATE SYNTHASE"/>
    <property type="match status" value="1"/>
</dbReference>
<dbReference type="InterPro" id="IPR036130">
    <property type="entry name" value="Pyridoxine-5'_phos_synth"/>
</dbReference>
<dbReference type="InterPro" id="IPR013785">
    <property type="entry name" value="Aldolase_TIM"/>
</dbReference>
<feature type="binding site" evidence="4">
    <location>
        <position position="100"/>
    </location>
    <ligand>
        <name>1-deoxy-D-xylulose 5-phosphate</name>
        <dbReference type="ChEBI" id="CHEBI:57792"/>
    </ligand>
</feature>
<evidence type="ECO:0000313" key="7">
    <source>
        <dbReference type="Proteomes" id="UP000033428"/>
    </source>
</evidence>
<dbReference type="NCBIfam" id="NF003627">
    <property type="entry name" value="PRK05265.1-5"/>
    <property type="match status" value="1"/>
</dbReference>
<dbReference type="GO" id="GO:0005829">
    <property type="term" value="C:cytosol"/>
    <property type="evidence" value="ECO:0007669"/>
    <property type="project" value="TreeGrafter"/>
</dbReference>
<dbReference type="PANTHER" id="PTHR30456:SF0">
    <property type="entry name" value="PYRIDOXINE 5'-PHOSPHATE SYNTHASE"/>
    <property type="match status" value="1"/>
</dbReference>
<dbReference type="GO" id="GO:0033856">
    <property type="term" value="F:pyridoxine 5'-phosphate synthase activity"/>
    <property type="evidence" value="ECO:0007669"/>
    <property type="project" value="UniProtKB-UniRule"/>
</dbReference>
<dbReference type="Pfam" id="PF03740">
    <property type="entry name" value="PdxJ"/>
    <property type="match status" value="1"/>
</dbReference>
<comment type="pathway">
    <text evidence="4">Cofactor biosynthesis; pyridoxine 5'-phosphate biosynthesis; pyridoxine 5'-phosphate from D-erythrose 4-phosphate: step 5/5.</text>
</comment>